<dbReference type="Gene3D" id="3.10.180.10">
    <property type="entry name" value="2,3-Dihydroxybiphenyl 1,2-Dioxygenase, domain 1"/>
    <property type="match status" value="1"/>
</dbReference>
<dbReference type="InterPro" id="IPR028973">
    <property type="entry name" value="PhnB-like"/>
</dbReference>
<feature type="domain" description="PhnB-like" evidence="1">
    <location>
        <begin position="3"/>
        <end position="133"/>
    </location>
</feature>
<dbReference type="PANTHER" id="PTHR33990">
    <property type="entry name" value="PROTEIN YJDN-RELATED"/>
    <property type="match status" value="1"/>
</dbReference>
<dbReference type="EMBL" id="CP053587">
    <property type="protein sequence ID" value="WNZ27849.1"/>
    <property type="molecule type" value="Genomic_DNA"/>
</dbReference>
<dbReference type="RefSeq" id="WP_316436353.1">
    <property type="nucleotide sequence ID" value="NZ_CP053587.1"/>
</dbReference>
<dbReference type="PANTHER" id="PTHR33990:SF1">
    <property type="entry name" value="PROTEIN YJDN"/>
    <property type="match status" value="1"/>
</dbReference>
<dbReference type="CDD" id="cd06588">
    <property type="entry name" value="PhnB_like"/>
    <property type="match status" value="1"/>
</dbReference>
<dbReference type="SUPFAM" id="SSF54593">
    <property type="entry name" value="Glyoxalase/Bleomycin resistance protein/Dihydroxybiphenyl dioxygenase"/>
    <property type="match status" value="1"/>
</dbReference>
<gene>
    <name evidence="2" type="ORF">HJG54_34035</name>
</gene>
<reference evidence="2" key="1">
    <citation type="submission" date="2020-05" db="EMBL/GenBank/DDBJ databases">
        <authorList>
            <person name="Zhu T."/>
            <person name="Keshari N."/>
            <person name="Lu X."/>
        </authorList>
    </citation>
    <scope>NUCLEOTIDE SEQUENCE</scope>
    <source>
        <strain evidence="2">NK1-12</strain>
    </source>
</reference>
<name>A0AA96WMH5_9CYAN</name>
<dbReference type="AlphaFoldDB" id="A0AA96WMH5"/>
<sequence length="139" mass="15695">MQLNPYLMFNGQCEAAFKFYEQCLGGKITALMTYAESPDASMTDKMPVEWRHKIMHVGLKIGDQELMGSDNPPGYTETPQGFSVSISLTDPAEAERIFHTLAENGTVRMPLQQTFWAYRFGMLVDQFGIPWMINCDQAA</sequence>
<evidence type="ECO:0000259" key="1">
    <source>
        <dbReference type="Pfam" id="PF06983"/>
    </source>
</evidence>
<organism evidence="2">
    <name type="scientific">Leptolyngbya sp. NK1-12</name>
    <dbReference type="NCBI Taxonomy" id="2547451"/>
    <lineage>
        <taxon>Bacteria</taxon>
        <taxon>Bacillati</taxon>
        <taxon>Cyanobacteriota</taxon>
        <taxon>Cyanophyceae</taxon>
        <taxon>Leptolyngbyales</taxon>
        <taxon>Leptolyngbyaceae</taxon>
        <taxon>Leptolyngbya group</taxon>
        <taxon>Leptolyngbya</taxon>
    </lineage>
</organism>
<protein>
    <submittedName>
        <fullName evidence="2">VOC family protein</fullName>
    </submittedName>
</protein>
<accession>A0AA96WMH5</accession>
<dbReference type="InterPro" id="IPR029068">
    <property type="entry name" value="Glyas_Bleomycin-R_OHBP_Dase"/>
</dbReference>
<evidence type="ECO:0000313" key="2">
    <source>
        <dbReference type="EMBL" id="WNZ27849.1"/>
    </source>
</evidence>
<proteinExistence type="predicted"/>
<dbReference type="Pfam" id="PF06983">
    <property type="entry name" value="3-dmu-9_3-mt"/>
    <property type="match status" value="1"/>
</dbReference>